<accession>A0ABV8QVE9</accession>
<organism evidence="1 2">
    <name type="scientific">Ferruginibacter yonginensis</name>
    <dbReference type="NCBI Taxonomy" id="1310416"/>
    <lineage>
        <taxon>Bacteria</taxon>
        <taxon>Pseudomonadati</taxon>
        <taxon>Bacteroidota</taxon>
        <taxon>Chitinophagia</taxon>
        <taxon>Chitinophagales</taxon>
        <taxon>Chitinophagaceae</taxon>
        <taxon>Ferruginibacter</taxon>
    </lineage>
</organism>
<sequence length="300" mass="35641">MLTFILFLLATKLKAQKSWTNKYTVNKNFKVGAVQVYDVNEFYKVDNIFFGRKENVKSTVFIQVVDTFRGGYFMQYHTLMKQKDIQNDSTAYIMSLLMNKVNFIMYFKNGDFIVDSTSYYRNNESIKSICDSLNKSPFFGETNKAFIKEIQFEIKRNDGIQFFLGPLILIQQYFSNFEYKEFPIYSFVSNNNIFNKKLYTGKLTTIWKNTKKDGTIVLQNEFTGDPATTAQHYQKKYEQVLIDKNIKYRKKDFPDFMRYESTTIYNTKTQNAFPIRIYNKTTGEYLFRFVERTEMNALIE</sequence>
<protein>
    <submittedName>
        <fullName evidence="1">Uncharacterized protein</fullName>
    </submittedName>
</protein>
<proteinExistence type="predicted"/>
<comment type="caution">
    <text evidence="1">The sequence shown here is derived from an EMBL/GenBank/DDBJ whole genome shotgun (WGS) entry which is preliminary data.</text>
</comment>
<name>A0ABV8QVE9_9BACT</name>
<reference evidence="2" key="1">
    <citation type="journal article" date="2019" name="Int. J. Syst. Evol. Microbiol.">
        <title>The Global Catalogue of Microorganisms (GCM) 10K type strain sequencing project: providing services to taxonomists for standard genome sequencing and annotation.</title>
        <authorList>
            <consortium name="The Broad Institute Genomics Platform"/>
            <consortium name="The Broad Institute Genome Sequencing Center for Infectious Disease"/>
            <person name="Wu L."/>
            <person name="Ma J."/>
        </authorList>
    </citation>
    <scope>NUCLEOTIDE SEQUENCE [LARGE SCALE GENOMIC DNA]</scope>
    <source>
        <strain evidence="2">CECT 8289</strain>
    </source>
</reference>
<gene>
    <name evidence="1" type="ORF">ACFOWM_12280</name>
</gene>
<dbReference type="EMBL" id="JBHSCZ010000003">
    <property type="protein sequence ID" value="MFC4263663.1"/>
    <property type="molecule type" value="Genomic_DNA"/>
</dbReference>
<evidence type="ECO:0000313" key="2">
    <source>
        <dbReference type="Proteomes" id="UP001595907"/>
    </source>
</evidence>
<keyword evidence="2" id="KW-1185">Reference proteome</keyword>
<evidence type="ECO:0000313" key="1">
    <source>
        <dbReference type="EMBL" id="MFC4263663.1"/>
    </source>
</evidence>
<dbReference type="Proteomes" id="UP001595907">
    <property type="component" value="Unassembled WGS sequence"/>
</dbReference>
<dbReference type="RefSeq" id="WP_379710561.1">
    <property type="nucleotide sequence ID" value="NZ_JBHSCZ010000003.1"/>
</dbReference>